<keyword evidence="5" id="KW-0049">Antioxidant</keyword>
<dbReference type="PIRSF" id="PIRSF000239">
    <property type="entry name" value="AHPC"/>
    <property type="match status" value="1"/>
</dbReference>
<dbReference type="PROSITE" id="PS51352">
    <property type="entry name" value="THIOREDOXIN_2"/>
    <property type="match status" value="1"/>
</dbReference>
<evidence type="ECO:0000259" key="17">
    <source>
        <dbReference type="PROSITE" id="PS51352"/>
    </source>
</evidence>
<evidence type="ECO:0000256" key="3">
    <source>
        <dbReference type="ARBA" id="ARBA00013017"/>
    </source>
</evidence>
<protein>
    <recommendedName>
        <fullName evidence="3">thioredoxin-dependent peroxiredoxin</fullName>
        <ecNumber evidence="3">1.11.1.24</ecNumber>
    </recommendedName>
    <alternativeName>
        <fullName evidence="11">Thioredoxin peroxidase</fullName>
    </alternativeName>
    <alternativeName>
        <fullName evidence="13">Thioredoxin-dependent peroxiredoxin Bcp</fullName>
    </alternativeName>
</protein>
<keyword evidence="10" id="KW-0676">Redox-active center</keyword>
<dbReference type="InterPro" id="IPR036249">
    <property type="entry name" value="Thioredoxin-like_sf"/>
</dbReference>
<evidence type="ECO:0000256" key="4">
    <source>
        <dbReference type="ARBA" id="ARBA00022559"/>
    </source>
</evidence>
<comment type="function">
    <text evidence="1">Thiol-specific peroxidase that catalyzes the reduction of hydrogen peroxide and organic hydroperoxides to water and alcohols, respectively. Plays a role in cell protection against oxidative stress by detoxifying peroxides and as sensor of hydrogen peroxide-mediated signaling events.</text>
</comment>
<dbReference type="Gene3D" id="3.40.30.10">
    <property type="entry name" value="Glutaredoxin"/>
    <property type="match status" value="1"/>
</dbReference>
<dbReference type="KEGG" id="mur:EQY75_02820"/>
<dbReference type="GO" id="GO:0009579">
    <property type="term" value="C:thylakoid"/>
    <property type="evidence" value="ECO:0007669"/>
    <property type="project" value="UniProtKB-SubCell"/>
</dbReference>
<dbReference type="Pfam" id="PF00578">
    <property type="entry name" value="AhpC-TSA"/>
    <property type="match status" value="1"/>
</dbReference>
<dbReference type="InterPro" id="IPR024706">
    <property type="entry name" value="Peroxiredoxin_AhpC-typ"/>
</dbReference>
<dbReference type="Proteomes" id="UP000290889">
    <property type="component" value="Chromosome"/>
</dbReference>
<evidence type="ECO:0000256" key="2">
    <source>
        <dbReference type="ARBA" id="ARBA00011245"/>
    </source>
</evidence>
<evidence type="ECO:0000256" key="7">
    <source>
        <dbReference type="ARBA" id="ARBA00023002"/>
    </source>
</evidence>
<comment type="catalytic activity">
    <reaction evidence="14">
        <text>a hydroperoxide + [thioredoxin]-dithiol = an alcohol + [thioredoxin]-disulfide + H2O</text>
        <dbReference type="Rhea" id="RHEA:62620"/>
        <dbReference type="Rhea" id="RHEA-COMP:10698"/>
        <dbReference type="Rhea" id="RHEA-COMP:10700"/>
        <dbReference type="ChEBI" id="CHEBI:15377"/>
        <dbReference type="ChEBI" id="CHEBI:29950"/>
        <dbReference type="ChEBI" id="CHEBI:30879"/>
        <dbReference type="ChEBI" id="CHEBI:35924"/>
        <dbReference type="ChEBI" id="CHEBI:50058"/>
        <dbReference type="EC" id="1.11.1.24"/>
    </reaction>
</comment>
<sequence>MSLEVGDKIPEFSLIDQQGNSFDSKDYVGKKPLVIFFYPKDGTPGCTKEACSFRDSYEEFTDRGAEVIGISADSESSHRKFASRYKLPFILLADTKNKVRRLFKVEKALFNLLPGRETYVVDKEGRVIMAFNNMGASGHITRALKALKSIS</sequence>
<dbReference type="GO" id="GO:0034599">
    <property type="term" value="P:cellular response to oxidative stress"/>
    <property type="evidence" value="ECO:0007669"/>
    <property type="project" value="TreeGrafter"/>
</dbReference>
<dbReference type="InterPro" id="IPR000866">
    <property type="entry name" value="AhpC/TSA"/>
</dbReference>
<evidence type="ECO:0000256" key="13">
    <source>
        <dbReference type="ARBA" id="ARBA00042639"/>
    </source>
</evidence>
<evidence type="ECO:0000256" key="12">
    <source>
        <dbReference type="ARBA" id="ARBA00038489"/>
    </source>
</evidence>
<dbReference type="InterPro" id="IPR013766">
    <property type="entry name" value="Thioredoxin_domain"/>
</dbReference>
<evidence type="ECO:0000256" key="16">
    <source>
        <dbReference type="PIRSR" id="PIRSR000239-1"/>
    </source>
</evidence>
<accession>A0A411E7S4</accession>
<evidence type="ECO:0000313" key="19">
    <source>
        <dbReference type="Proteomes" id="UP000290889"/>
    </source>
</evidence>
<evidence type="ECO:0000256" key="14">
    <source>
        <dbReference type="ARBA" id="ARBA00049091"/>
    </source>
</evidence>
<evidence type="ECO:0000256" key="1">
    <source>
        <dbReference type="ARBA" id="ARBA00003330"/>
    </source>
</evidence>
<proteinExistence type="inferred from homology"/>
<evidence type="ECO:0000256" key="10">
    <source>
        <dbReference type="ARBA" id="ARBA00023284"/>
    </source>
</evidence>
<reference evidence="18 19" key="1">
    <citation type="submission" date="2019-01" db="EMBL/GenBank/DDBJ databases">
        <title>Muriicola soli sp. nov., isolated from soil.</title>
        <authorList>
            <person name="Kang H.J."/>
            <person name="Kim S.B."/>
        </authorList>
    </citation>
    <scope>NUCLEOTIDE SEQUENCE [LARGE SCALE GENOMIC DNA]</scope>
    <source>
        <strain evidence="18 19">MMS17-SY002</strain>
    </source>
</reference>
<keyword evidence="6" id="KW-0809">Transit peptide</keyword>
<dbReference type="OrthoDB" id="9812811at2"/>
<evidence type="ECO:0000256" key="11">
    <source>
        <dbReference type="ARBA" id="ARBA00032824"/>
    </source>
</evidence>
<evidence type="ECO:0000256" key="15">
    <source>
        <dbReference type="ARBA" id="ARBA00060385"/>
    </source>
</evidence>
<keyword evidence="19" id="KW-1185">Reference proteome</keyword>
<evidence type="ECO:0000256" key="5">
    <source>
        <dbReference type="ARBA" id="ARBA00022862"/>
    </source>
</evidence>
<organism evidence="18 19">
    <name type="scientific">Muriicola soli</name>
    <dbReference type="NCBI Taxonomy" id="2507538"/>
    <lineage>
        <taxon>Bacteria</taxon>
        <taxon>Pseudomonadati</taxon>
        <taxon>Bacteroidota</taxon>
        <taxon>Flavobacteriia</taxon>
        <taxon>Flavobacteriales</taxon>
        <taxon>Flavobacteriaceae</taxon>
        <taxon>Muriicola</taxon>
    </lineage>
</organism>
<feature type="active site" description="Cysteine sulfenic acid (-SOH) intermediate; for peroxidase activity" evidence="16">
    <location>
        <position position="46"/>
    </location>
</feature>
<keyword evidence="8" id="KW-0793">Thylakoid</keyword>
<dbReference type="GO" id="GO:0008379">
    <property type="term" value="F:thioredoxin peroxidase activity"/>
    <property type="evidence" value="ECO:0007669"/>
    <property type="project" value="TreeGrafter"/>
</dbReference>
<evidence type="ECO:0000313" key="18">
    <source>
        <dbReference type="EMBL" id="QBA63573.1"/>
    </source>
</evidence>
<dbReference type="FunFam" id="3.40.30.10:FF:000122">
    <property type="entry name" value="Peroxiredoxin Q chloroplastic"/>
    <property type="match status" value="1"/>
</dbReference>
<dbReference type="GO" id="GO:0005737">
    <property type="term" value="C:cytoplasm"/>
    <property type="evidence" value="ECO:0007669"/>
    <property type="project" value="TreeGrafter"/>
</dbReference>
<comment type="subcellular location">
    <subcellularLocation>
        <location evidence="15">Thylakoid</location>
    </subcellularLocation>
</comment>
<dbReference type="PANTHER" id="PTHR42801">
    <property type="entry name" value="THIOREDOXIN-DEPENDENT PEROXIDE REDUCTASE"/>
    <property type="match status" value="1"/>
</dbReference>
<keyword evidence="7" id="KW-0560">Oxidoreductase</keyword>
<dbReference type="AlphaFoldDB" id="A0A411E7S4"/>
<dbReference type="EMBL" id="CP035544">
    <property type="protein sequence ID" value="QBA63573.1"/>
    <property type="molecule type" value="Genomic_DNA"/>
</dbReference>
<dbReference type="RefSeq" id="WP_129602694.1">
    <property type="nucleotide sequence ID" value="NZ_CP035544.1"/>
</dbReference>
<keyword evidence="4" id="KW-0575">Peroxidase</keyword>
<feature type="domain" description="Thioredoxin" evidence="17">
    <location>
        <begin position="3"/>
        <end position="151"/>
    </location>
</feature>
<evidence type="ECO:0000256" key="9">
    <source>
        <dbReference type="ARBA" id="ARBA00023157"/>
    </source>
</evidence>
<evidence type="ECO:0000256" key="8">
    <source>
        <dbReference type="ARBA" id="ARBA00023078"/>
    </source>
</evidence>
<gene>
    <name evidence="18" type="ORF">EQY75_02820</name>
</gene>
<keyword evidence="9" id="KW-1015">Disulfide bond</keyword>
<name>A0A411E7S4_9FLAO</name>
<dbReference type="InterPro" id="IPR050924">
    <property type="entry name" value="Peroxiredoxin_BCP/PrxQ"/>
</dbReference>
<dbReference type="SUPFAM" id="SSF52833">
    <property type="entry name" value="Thioredoxin-like"/>
    <property type="match status" value="1"/>
</dbReference>
<dbReference type="GO" id="GO:0045454">
    <property type="term" value="P:cell redox homeostasis"/>
    <property type="evidence" value="ECO:0007669"/>
    <property type="project" value="TreeGrafter"/>
</dbReference>
<evidence type="ECO:0000256" key="6">
    <source>
        <dbReference type="ARBA" id="ARBA00022946"/>
    </source>
</evidence>
<dbReference type="PANTHER" id="PTHR42801:SF4">
    <property type="entry name" value="AHPC_TSA FAMILY PROTEIN"/>
    <property type="match status" value="1"/>
</dbReference>
<comment type="similarity">
    <text evidence="12">Belongs to the peroxiredoxin family. BCP/PrxQ subfamily.</text>
</comment>
<dbReference type="CDD" id="cd03017">
    <property type="entry name" value="PRX_BCP"/>
    <property type="match status" value="1"/>
</dbReference>
<comment type="subunit">
    <text evidence="2">Monomer.</text>
</comment>
<dbReference type="EC" id="1.11.1.24" evidence="3"/>